<comment type="subcellular location">
    <subcellularLocation>
        <location evidence="1">Cell membrane</location>
        <topology evidence="1">Peripheral membrane protein</topology>
    </subcellularLocation>
</comment>
<evidence type="ECO:0000256" key="2">
    <source>
        <dbReference type="ARBA" id="ARBA00005417"/>
    </source>
</evidence>
<protein>
    <submittedName>
        <fullName evidence="8">Uncharacterized protein</fullName>
    </submittedName>
</protein>
<dbReference type="InterPro" id="IPR017871">
    <property type="entry name" value="ABC_transporter-like_CS"/>
</dbReference>
<dbReference type="InterPro" id="IPR003439">
    <property type="entry name" value="ABC_transporter-like_ATP-bd"/>
</dbReference>
<keyword evidence="5" id="KW-0547">Nucleotide-binding</keyword>
<dbReference type="GO" id="GO:0005886">
    <property type="term" value="C:plasma membrane"/>
    <property type="evidence" value="ECO:0007669"/>
    <property type="project" value="UniProtKB-SubCell"/>
</dbReference>
<dbReference type="CDD" id="cd03257">
    <property type="entry name" value="ABC_NikE_OppD_transporters"/>
    <property type="match status" value="1"/>
</dbReference>
<keyword evidence="3" id="KW-0813">Transport</keyword>
<dbReference type="Pfam" id="PF08352">
    <property type="entry name" value="oligo_HPY"/>
    <property type="match status" value="1"/>
</dbReference>
<gene>
    <name evidence="8" type="ORF">CCAX7_005170</name>
</gene>
<reference evidence="8 9" key="1">
    <citation type="journal article" date="2019" name="Int. J. Syst. Evol. Microbiol.">
        <title>Capsulimonas corticalis gen. nov., sp. nov., an aerobic capsulated bacterium, of a novel bacterial order, Capsulimonadales ord. nov., of the class Armatimonadia of the phylum Armatimonadetes.</title>
        <authorList>
            <person name="Li J."/>
            <person name="Kudo C."/>
            <person name="Tonouchi A."/>
        </authorList>
    </citation>
    <scope>NUCLEOTIDE SEQUENCE [LARGE SCALE GENOMIC DNA]</scope>
    <source>
        <strain evidence="8 9">AX-7</strain>
    </source>
</reference>
<dbReference type="EMBL" id="AP025739">
    <property type="protein sequence ID" value="BDI28466.1"/>
    <property type="molecule type" value="Genomic_DNA"/>
</dbReference>
<dbReference type="PANTHER" id="PTHR43297:SF2">
    <property type="entry name" value="DIPEPTIDE TRANSPORT ATP-BINDING PROTEIN DPPD"/>
    <property type="match status" value="1"/>
</dbReference>
<dbReference type="SMART" id="SM00382">
    <property type="entry name" value="AAA"/>
    <property type="match status" value="1"/>
</dbReference>
<evidence type="ECO:0000256" key="3">
    <source>
        <dbReference type="ARBA" id="ARBA00022448"/>
    </source>
</evidence>
<organism evidence="8 9">
    <name type="scientific">Capsulimonas corticalis</name>
    <dbReference type="NCBI Taxonomy" id="2219043"/>
    <lineage>
        <taxon>Bacteria</taxon>
        <taxon>Bacillati</taxon>
        <taxon>Armatimonadota</taxon>
        <taxon>Armatimonadia</taxon>
        <taxon>Capsulimonadales</taxon>
        <taxon>Capsulimonadaceae</taxon>
        <taxon>Capsulimonas</taxon>
    </lineage>
</organism>
<evidence type="ECO:0000256" key="4">
    <source>
        <dbReference type="ARBA" id="ARBA00022475"/>
    </source>
</evidence>
<dbReference type="OrthoDB" id="9815712at2"/>
<accession>A0A402D364</accession>
<dbReference type="RefSeq" id="WP_119323932.1">
    <property type="nucleotide sequence ID" value="NZ_AP025739.1"/>
</dbReference>
<dbReference type="InterPro" id="IPR003593">
    <property type="entry name" value="AAA+_ATPase"/>
</dbReference>
<dbReference type="SUPFAM" id="SSF52540">
    <property type="entry name" value="P-loop containing nucleoside triphosphate hydrolases"/>
    <property type="match status" value="1"/>
</dbReference>
<keyword evidence="9" id="KW-1185">Reference proteome</keyword>
<keyword evidence="6" id="KW-0067">ATP-binding</keyword>
<dbReference type="KEGG" id="ccot:CCAX7_005170"/>
<dbReference type="PROSITE" id="PS50893">
    <property type="entry name" value="ABC_TRANSPORTER_2"/>
    <property type="match status" value="1"/>
</dbReference>
<dbReference type="AlphaFoldDB" id="A0A402D364"/>
<dbReference type="FunCoup" id="A0A402D364">
    <property type="interactions" value="315"/>
</dbReference>
<dbReference type="InterPro" id="IPR050388">
    <property type="entry name" value="ABC_Ni/Peptide_Import"/>
</dbReference>
<dbReference type="Pfam" id="PF00005">
    <property type="entry name" value="ABC_tran"/>
    <property type="match status" value="1"/>
</dbReference>
<dbReference type="GO" id="GO:0016887">
    <property type="term" value="F:ATP hydrolysis activity"/>
    <property type="evidence" value="ECO:0007669"/>
    <property type="project" value="InterPro"/>
</dbReference>
<dbReference type="GO" id="GO:0005524">
    <property type="term" value="F:ATP binding"/>
    <property type="evidence" value="ECO:0007669"/>
    <property type="project" value="UniProtKB-KW"/>
</dbReference>
<keyword evidence="7" id="KW-0472">Membrane</keyword>
<keyword evidence="4" id="KW-1003">Cell membrane</keyword>
<evidence type="ECO:0000256" key="1">
    <source>
        <dbReference type="ARBA" id="ARBA00004202"/>
    </source>
</evidence>
<evidence type="ECO:0000313" key="8">
    <source>
        <dbReference type="EMBL" id="BDI28466.1"/>
    </source>
</evidence>
<dbReference type="InterPro" id="IPR027417">
    <property type="entry name" value="P-loop_NTPase"/>
</dbReference>
<dbReference type="InterPro" id="IPR013563">
    <property type="entry name" value="Oligopep_ABC_C"/>
</dbReference>
<proteinExistence type="inferred from homology"/>
<evidence type="ECO:0000256" key="6">
    <source>
        <dbReference type="ARBA" id="ARBA00022840"/>
    </source>
</evidence>
<name>A0A402D364_9BACT</name>
<evidence type="ECO:0000313" key="9">
    <source>
        <dbReference type="Proteomes" id="UP000287394"/>
    </source>
</evidence>
<dbReference type="PROSITE" id="PS00211">
    <property type="entry name" value="ABC_TRANSPORTER_1"/>
    <property type="match status" value="1"/>
</dbReference>
<comment type="similarity">
    <text evidence="2">Belongs to the ABC transporter superfamily.</text>
</comment>
<evidence type="ECO:0000256" key="7">
    <source>
        <dbReference type="ARBA" id="ARBA00023136"/>
    </source>
</evidence>
<dbReference type="Proteomes" id="UP000287394">
    <property type="component" value="Chromosome"/>
</dbReference>
<dbReference type="PANTHER" id="PTHR43297">
    <property type="entry name" value="OLIGOPEPTIDE TRANSPORT ATP-BINDING PROTEIN APPD"/>
    <property type="match status" value="1"/>
</dbReference>
<dbReference type="GO" id="GO:0015833">
    <property type="term" value="P:peptide transport"/>
    <property type="evidence" value="ECO:0007669"/>
    <property type="project" value="InterPro"/>
</dbReference>
<dbReference type="FunFam" id="3.40.50.300:FF:000016">
    <property type="entry name" value="Oligopeptide ABC transporter ATP-binding component"/>
    <property type="match status" value="1"/>
</dbReference>
<sequence>MPEPLLRVEDLHVQFGAGPGAVQAVRGVSFTAEAGKTLGLVGESGSGKSVSALAIPGLISPPGRVTAGRILFEGRDLLKENERALRAVRGSQIAMVFQDPLTALSPTLTIGQQMTDVLHAHRRLSRREALVEAAHWLGRVRITLPERRLRQYPMELSGGMRQRVMIAMAFSCHPKLLIADEPTTALDVTVQAQILDLVDELERETGTGILLITHDLGVVAERCDEVAVMYRGQIVESGPTRQVFSSPQHPYTQSLLASVTDWRHPRQTLPAAV</sequence>
<evidence type="ECO:0000256" key="5">
    <source>
        <dbReference type="ARBA" id="ARBA00022741"/>
    </source>
</evidence>
<dbReference type="Gene3D" id="3.40.50.300">
    <property type="entry name" value="P-loop containing nucleotide triphosphate hydrolases"/>
    <property type="match status" value="1"/>
</dbReference>